<dbReference type="GO" id="GO:0034657">
    <property type="term" value="C:GID complex"/>
    <property type="evidence" value="ECO:0007669"/>
    <property type="project" value="TreeGrafter"/>
</dbReference>
<feature type="compositionally biased region" description="Basic and acidic residues" evidence="6">
    <location>
        <begin position="617"/>
        <end position="636"/>
    </location>
</feature>
<dbReference type="AlphaFoldDB" id="A0A0C3GS58"/>
<keyword evidence="8" id="KW-1185">Reference proteome</keyword>
<evidence type="ECO:0000256" key="1">
    <source>
        <dbReference type="ARBA" id="ARBA00004123"/>
    </source>
</evidence>
<dbReference type="Gene3D" id="1.25.10.10">
    <property type="entry name" value="Leucine-rich Repeat Variant"/>
    <property type="match status" value="3"/>
</dbReference>
<dbReference type="EMBL" id="KN832879">
    <property type="protein sequence ID" value="KIM98900.1"/>
    <property type="molecule type" value="Genomic_DNA"/>
</dbReference>
<feature type="region of interest" description="Disordered" evidence="6">
    <location>
        <begin position="532"/>
        <end position="561"/>
    </location>
</feature>
<dbReference type="InterPro" id="IPR016024">
    <property type="entry name" value="ARM-type_fold"/>
</dbReference>
<protein>
    <submittedName>
        <fullName evidence="7">Uncharacterized protein</fullName>
    </submittedName>
</protein>
<evidence type="ECO:0000313" key="8">
    <source>
        <dbReference type="Proteomes" id="UP000054321"/>
    </source>
</evidence>
<dbReference type="PANTHER" id="PTHR15651">
    <property type="entry name" value="ARMADILLO REPEAT-CONTAINING PROTEIN 8"/>
    <property type="match status" value="1"/>
</dbReference>
<feature type="region of interest" description="Disordered" evidence="6">
    <location>
        <begin position="606"/>
        <end position="636"/>
    </location>
</feature>
<dbReference type="GO" id="GO:0005737">
    <property type="term" value="C:cytoplasm"/>
    <property type="evidence" value="ECO:0007669"/>
    <property type="project" value="UniProtKB-SubCell"/>
</dbReference>
<dbReference type="InterPro" id="IPR038739">
    <property type="entry name" value="ARMC8/Vid28"/>
</dbReference>
<dbReference type="GO" id="GO:0043161">
    <property type="term" value="P:proteasome-mediated ubiquitin-dependent protein catabolic process"/>
    <property type="evidence" value="ECO:0007669"/>
    <property type="project" value="TreeGrafter"/>
</dbReference>
<comment type="subcellular location">
    <subcellularLocation>
        <location evidence="2">Cytoplasm</location>
    </subcellularLocation>
    <subcellularLocation>
        <location evidence="1">Nucleus</location>
    </subcellularLocation>
</comment>
<reference evidence="7 8" key="1">
    <citation type="submission" date="2014-04" db="EMBL/GenBank/DDBJ databases">
        <authorList>
            <consortium name="DOE Joint Genome Institute"/>
            <person name="Kuo A."/>
            <person name="Martino E."/>
            <person name="Perotto S."/>
            <person name="Kohler A."/>
            <person name="Nagy L.G."/>
            <person name="Floudas D."/>
            <person name="Copeland A."/>
            <person name="Barry K.W."/>
            <person name="Cichocki N."/>
            <person name="Veneault-Fourrey C."/>
            <person name="LaButti K."/>
            <person name="Lindquist E.A."/>
            <person name="Lipzen A."/>
            <person name="Lundell T."/>
            <person name="Morin E."/>
            <person name="Murat C."/>
            <person name="Sun H."/>
            <person name="Tunlid A."/>
            <person name="Henrissat B."/>
            <person name="Grigoriev I.V."/>
            <person name="Hibbett D.S."/>
            <person name="Martin F."/>
            <person name="Nordberg H.P."/>
            <person name="Cantor M.N."/>
            <person name="Hua S.X."/>
        </authorList>
    </citation>
    <scope>NUCLEOTIDE SEQUENCE [LARGE SCALE GENOMIC DNA]</scope>
    <source>
        <strain evidence="7 8">Zn</strain>
    </source>
</reference>
<evidence type="ECO:0000256" key="2">
    <source>
        <dbReference type="ARBA" id="ARBA00004496"/>
    </source>
</evidence>
<dbReference type="InterPro" id="IPR011989">
    <property type="entry name" value="ARM-like"/>
</dbReference>
<dbReference type="InterPro" id="IPR000225">
    <property type="entry name" value="Armadillo"/>
</dbReference>
<reference evidence="8" key="2">
    <citation type="submission" date="2015-01" db="EMBL/GenBank/DDBJ databases">
        <title>Evolutionary Origins and Diversification of the Mycorrhizal Mutualists.</title>
        <authorList>
            <consortium name="DOE Joint Genome Institute"/>
            <consortium name="Mycorrhizal Genomics Consortium"/>
            <person name="Kohler A."/>
            <person name="Kuo A."/>
            <person name="Nagy L.G."/>
            <person name="Floudas D."/>
            <person name="Copeland A."/>
            <person name="Barry K.W."/>
            <person name="Cichocki N."/>
            <person name="Veneault-Fourrey C."/>
            <person name="LaButti K."/>
            <person name="Lindquist E.A."/>
            <person name="Lipzen A."/>
            <person name="Lundell T."/>
            <person name="Morin E."/>
            <person name="Murat C."/>
            <person name="Riley R."/>
            <person name="Ohm R."/>
            <person name="Sun H."/>
            <person name="Tunlid A."/>
            <person name="Henrissat B."/>
            <person name="Grigoriev I.V."/>
            <person name="Hibbett D.S."/>
            <person name="Martin F."/>
        </authorList>
    </citation>
    <scope>NUCLEOTIDE SEQUENCE [LARGE SCALE GENOMIC DNA]</scope>
    <source>
        <strain evidence="8">Zn</strain>
    </source>
</reference>
<feature type="region of interest" description="Disordered" evidence="6">
    <location>
        <begin position="804"/>
        <end position="824"/>
    </location>
</feature>
<dbReference type="Proteomes" id="UP000054321">
    <property type="component" value="Unassembled WGS sequence"/>
</dbReference>
<dbReference type="OrthoDB" id="5559898at2759"/>
<dbReference type="PANTHER" id="PTHR15651:SF7">
    <property type="entry name" value="ARMADILLO REPEAT-CONTAINING PROTEIN 8"/>
    <property type="match status" value="1"/>
</dbReference>
<evidence type="ECO:0000313" key="7">
    <source>
        <dbReference type="EMBL" id="KIM98900.1"/>
    </source>
</evidence>
<dbReference type="SMART" id="SM00185">
    <property type="entry name" value="ARM"/>
    <property type="match status" value="4"/>
</dbReference>
<keyword evidence="5" id="KW-0539">Nucleus</keyword>
<evidence type="ECO:0000256" key="4">
    <source>
        <dbReference type="ARBA" id="ARBA00022737"/>
    </source>
</evidence>
<keyword evidence="3" id="KW-0963">Cytoplasm</keyword>
<name>A0A0C3GS58_OIDMZ</name>
<evidence type="ECO:0000256" key="5">
    <source>
        <dbReference type="ARBA" id="ARBA00023242"/>
    </source>
</evidence>
<organism evidence="7 8">
    <name type="scientific">Oidiodendron maius (strain Zn)</name>
    <dbReference type="NCBI Taxonomy" id="913774"/>
    <lineage>
        <taxon>Eukaryota</taxon>
        <taxon>Fungi</taxon>
        <taxon>Dikarya</taxon>
        <taxon>Ascomycota</taxon>
        <taxon>Pezizomycotina</taxon>
        <taxon>Leotiomycetes</taxon>
        <taxon>Leotiomycetes incertae sedis</taxon>
        <taxon>Myxotrichaceae</taxon>
        <taxon>Oidiodendron</taxon>
    </lineage>
</organism>
<sequence length="1036" mass="112656">MARPSWIEQIRRAIAPADQVVALRGLKNDLVGQPLKKELAVAMGVLDPIVHLSSNKSMSRNESKAHEHLFPHRQLAEGEMVRLQGLQVLASIALGRTSYFRDMGIANIKPGGPSFLGPLQSASAFLAILSNLCPTKNPSQLVLASLRALSNLADSALLASSDEKIDASNLAEALFVRQHLKSFYRILSQSSPSTTIQCQISLAASLISRLCREERHQQALASSGVLDALATRFASFVVADGLVIPGAEVLAQRDSLDEFIPKPAPVNAKFSAILEAIAVIITDSKFRASQFLYSPSILAIFPSSQPTDFVVNQNTRAAWNAFNAAGLSVRQDQLNAIDFLLPCIPHHGKGAAGQGSAFPPLGSSGSRENLAQIGRKYNGSSNWADSPSLDSALSHDSSPAEPEETESPLIAYLILFLRSRLGMERLMAASILTVLYRAGLTHKSRETVIGLLVVPLLVHMLDDIVLPPKGKDGQAEAEATSLDCAIKERAPAILAMLITDSEYLQNAAFDASLVSKLSKMLKVSYDPVPEASMAHRWSPQEEDSSDNMGGHQSSRLDHQGHSPLLNHKIKVRESALKAIAALVPFKDEYRKAIVDQGMIPYIVESMSSNPGKPTPKVGDKPPETANKVSKEEEDGKMQYGTNPIPVLIAACGAVRALSRSVTILRTTLIDNGVAMPVFNLLQHPDIEVQIAATATVCNLVTDVSPMREEITGAGVLKILCEHAHSTNAKLRLNAVWALKHFVHAVSNDMKRQCLEELGQGWLVQLICNDTEDEALVNARAGDDAAASQNGDLLDEDIDMDDDQGGTALGMGSGRPSSRHRGIRSKSVQHAEARLALLREAETNPARKARKDDIAVQEQGLDFIRNLIGGAGQGGTTETTEMIDFLFNALGQDRVFDILASKLRPKVVNPFGRRGSSAETRVIPPQSEIITAVGYILVHMAASVPRHRQLVIAQTDLLKLLVQQFSHPSIEVRLALCYLVTNLTWRDDSNDSQACSQRANELKKLRFLNKLELLEQDPELNVRQLAKSALWQMKQNY</sequence>
<keyword evidence="4" id="KW-0677">Repeat</keyword>
<dbReference type="GO" id="GO:0005634">
    <property type="term" value="C:nucleus"/>
    <property type="evidence" value="ECO:0007669"/>
    <property type="project" value="UniProtKB-SubCell"/>
</dbReference>
<proteinExistence type="predicted"/>
<evidence type="ECO:0000256" key="3">
    <source>
        <dbReference type="ARBA" id="ARBA00022490"/>
    </source>
</evidence>
<dbReference type="STRING" id="913774.A0A0C3GS58"/>
<gene>
    <name evidence="7" type="ORF">OIDMADRAFT_146592</name>
</gene>
<accession>A0A0C3GS58</accession>
<evidence type="ECO:0000256" key="6">
    <source>
        <dbReference type="SAM" id="MobiDB-lite"/>
    </source>
</evidence>
<dbReference type="SUPFAM" id="SSF48371">
    <property type="entry name" value="ARM repeat"/>
    <property type="match status" value="2"/>
</dbReference>
<dbReference type="HOGENOM" id="CLU_002741_2_0_1"/>
<dbReference type="InParanoid" id="A0A0C3GS58"/>